<name>A0A7R8WKD6_9CRUS</name>
<feature type="non-terminal residue" evidence="1">
    <location>
        <position position="1"/>
    </location>
</feature>
<accession>A0A7R8WKD6</accession>
<gene>
    <name evidence="1" type="ORF">CTOB1V02_LOCUS11192</name>
</gene>
<proteinExistence type="predicted"/>
<dbReference type="AlphaFoldDB" id="A0A7R8WKD6"/>
<dbReference type="OrthoDB" id="17328at2759"/>
<dbReference type="PANTHER" id="PTHR20948:SF2">
    <property type="entry name" value="TRANSMEMBRANE PROTEIN 164"/>
    <property type="match status" value="1"/>
</dbReference>
<protein>
    <submittedName>
        <fullName evidence="1">Uncharacterized protein</fullName>
    </submittedName>
</protein>
<evidence type="ECO:0000313" key="1">
    <source>
        <dbReference type="EMBL" id="CAD7233370.1"/>
    </source>
</evidence>
<dbReference type="InterPro" id="IPR026508">
    <property type="entry name" value="TMEM164"/>
</dbReference>
<dbReference type="EMBL" id="OB666140">
    <property type="protein sequence ID" value="CAD7233370.1"/>
    <property type="molecule type" value="Genomic_DNA"/>
</dbReference>
<sequence length="247" mass="27616">MVEVLEAVANLTYGGVDPTIPGNGGVDCYEYLSLTRRAVETVLITVFAISLIVSNWRKAIEVTASVPPSSLAVIQGEFGRRFLLLALALVFGVELGFKLSTRTLVYVLNPCHVTTSIQLLLLFVSPSSCDRPWVSRLFKFQLTCMVGPLFALMFPVLNTRLLPCEQVEYFVQHGLMFIIPFYLFSLGGKRQSDDLFSLGGKRQVMDDLFSLGGPFLPEPFWDISFQCVCFGIHLLYHFWLLQAVAMV</sequence>
<reference evidence="1" key="1">
    <citation type="submission" date="2020-11" db="EMBL/GenBank/DDBJ databases">
        <authorList>
            <person name="Tran Van P."/>
        </authorList>
    </citation>
    <scope>NUCLEOTIDE SEQUENCE</scope>
</reference>
<dbReference type="Pfam" id="PF14808">
    <property type="entry name" value="TMEM164"/>
    <property type="match status" value="1"/>
</dbReference>
<dbReference type="PANTHER" id="PTHR20948">
    <property type="entry name" value="TRANSMEMBRANE PROTEIN 164"/>
    <property type="match status" value="1"/>
</dbReference>
<organism evidence="1">
    <name type="scientific">Cyprideis torosa</name>
    <dbReference type="NCBI Taxonomy" id="163714"/>
    <lineage>
        <taxon>Eukaryota</taxon>
        <taxon>Metazoa</taxon>
        <taxon>Ecdysozoa</taxon>
        <taxon>Arthropoda</taxon>
        <taxon>Crustacea</taxon>
        <taxon>Oligostraca</taxon>
        <taxon>Ostracoda</taxon>
        <taxon>Podocopa</taxon>
        <taxon>Podocopida</taxon>
        <taxon>Cytherocopina</taxon>
        <taxon>Cytheroidea</taxon>
        <taxon>Cytherideidae</taxon>
        <taxon>Cyprideis</taxon>
    </lineage>
</organism>